<keyword evidence="4" id="KW-1185">Reference proteome</keyword>
<dbReference type="InterPro" id="IPR050523">
    <property type="entry name" value="AKR_Detox_Biosynth"/>
</dbReference>
<sequence>MEDDARRLVSAIEKKPRNRQSSRGFSIQIFSIKVLSTRAEFNPVGVGFLTDKYQRDTSEHEEGSRFDPARAQGADYRRRYWNNTYFDALDVVRPVAAKLGISTAEAALRWVRYHSQLRGEHGDAIIIGASSAGQLEKNLTSLENGPLPDEMIKALDEGWAIVKAVTKPYFT</sequence>
<dbReference type="InterPro" id="IPR023210">
    <property type="entry name" value="NADP_OxRdtase_dom"/>
</dbReference>
<dbReference type="STRING" id="1408157.A0A1J7ISS3"/>
<proteinExistence type="predicted"/>
<evidence type="ECO:0000259" key="2">
    <source>
        <dbReference type="Pfam" id="PF00248"/>
    </source>
</evidence>
<evidence type="ECO:0000313" key="3">
    <source>
        <dbReference type="EMBL" id="OIW30695.1"/>
    </source>
</evidence>
<dbReference type="SUPFAM" id="SSF51430">
    <property type="entry name" value="NAD(P)-linked oxidoreductase"/>
    <property type="match status" value="1"/>
</dbReference>
<name>A0A1J7ISS3_9PEZI</name>
<dbReference type="GO" id="GO:0016491">
    <property type="term" value="F:oxidoreductase activity"/>
    <property type="evidence" value="ECO:0007669"/>
    <property type="project" value="UniProtKB-KW"/>
</dbReference>
<dbReference type="InParanoid" id="A0A1J7ISS3"/>
<dbReference type="Gene3D" id="3.20.20.100">
    <property type="entry name" value="NADP-dependent oxidoreductase domain"/>
    <property type="match status" value="1"/>
</dbReference>
<dbReference type="PANTHER" id="PTHR43364">
    <property type="entry name" value="NADH-SPECIFIC METHYLGLYOXAL REDUCTASE-RELATED"/>
    <property type="match status" value="1"/>
</dbReference>
<dbReference type="OrthoDB" id="2310150at2759"/>
<dbReference type="EMBL" id="KV875096">
    <property type="protein sequence ID" value="OIW30695.1"/>
    <property type="molecule type" value="Genomic_DNA"/>
</dbReference>
<protein>
    <submittedName>
        <fullName evidence="3">Aldo/keto reductase</fullName>
    </submittedName>
</protein>
<accession>A0A1J7ISS3</accession>
<reference evidence="3 4" key="1">
    <citation type="submission" date="2016-10" db="EMBL/GenBank/DDBJ databases">
        <title>Draft genome sequence of Coniochaeta ligniaria NRRL30616, a lignocellulolytic fungus for bioabatement of inhibitors in plant biomass hydrolysates.</title>
        <authorList>
            <consortium name="DOE Joint Genome Institute"/>
            <person name="Jimenez D.J."/>
            <person name="Hector R.E."/>
            <person name="Riley R."/>
            <person name="Sun H."/>
            <person name="Grigoriev I.V."/>
            <person name="Van Elsas J.D."/>
            <person name="Nichols N.N."/>
        </authorList>
    </citation>
    <scope>NUCLEOTIDE SEQUENCE [LARGE SCALE GENOMIC DNA]</scope>
    <source>
        <strain evidence="3 4">NRRL 30616</strain>
    </source>
</reference>
<organism evidence="3 4">
    <name type="scientific">Coniochaeta ligniaria NRRL 30616</name>
    <dbReference type="NCBI Taxonomy" id="1408157"/>
    <lineage>
        <taxon>Eukaryota</taxon>
        <taxon>Fungi</taxon>
        <taxon>Dikarya</taxon>
        <taxon>Ascomycota</taxon>
        <taxon>Pezizomycotina</taxon>
        <taxon>Sordariomycetes</taxon>
        <taxon>Sordariomycetidae</taxon>
        <taxon>Coniochaetales</taxon>
        <taxon>Coniochaetaceae</taxon>
        <taxon>Coniochaeta</taxon>
    </lineage>
</organism>
<dbReference type="PANTHER" id="PTHR43364:SF4">
    <property type="entry name" value="NAD(P)-LINKED OXIDOREDUCTASE SUPERFAMILY PROTEIN"/>
    <property type="match status" value="1"/>
</dbReference>
<evidence type="ECO:0000313" key="4">
    <source>
        <dbReference type="Proteomes" id="UP000182658"/>
    </source>
</evidence>
<dbReference type="AlphaFoldDB" id="A0A1J7ISS3"/>
<dbReference type="Pfam" id="PF00248">
    <property type="entry name" value="Aldo_ket_red"/>
    <property type="match status" value="1"/>
</dbReference>
<dbReference type="Proteomes" id="UP000182658">
    <property type="component" value="Unassembled WGS sequence"/>
</dbReference>
<feature type="domain" description="NADP-dependent oxidoreductase" evidence="2">
    <location>
        <begin position="41"/>
        <end position="157"/>
    </location>
</feature>
<dbReference type="InterPro" id="IPR036812">
    <property type="entry name" value="NAD(P)_OxRdtase_dom_sf"/>
</dbReference>
<evidence type="ECO:0000256" key="1">
    <source>
        <dbReference type="ARBA" id="ARBA00023002"/>
    </source>
</evidence>
<keyword evidence="1" id="KW-0560">Oxidoreductase</keyword>
<gene>
    <name evidence="3" type="ORF">CONLIGDRAFT_679462</name>
</gene>